<keyword evidence="3" id="KW-1185">Reference proteome</keyword>
<organism evidence="2 3">
    <name type="scientific">Flavobacterium tibetense</name>
    <dbReference type="NCBI Taxonomy" id="2233533"/>
    <lineage>
        <taxon>Bacteria</taxon>
        <taxon>Pseudomonadati</taxon>
        <taxon>Bacteroidota</taxon>
        <taxon>Flavobacteriia</taxon>
        <taxon>Flavobacteriales</taxon>
        <taxon>Flavobacteriaceae</taxon>
        <taxon>Flavobacterium</taxon>
    </lineage>
</organism>
<protein>
    <recommendedName>
        <fullName evidence="4">SGNH hydrolase-type esterase domain-containing protein</fullName>
    </recommendedName>
</protein>
<dbReference type="EMBL" id="QLST01000003">
    <property type="protein sequence ID" value="RBA29201.1"/>
    <property type="molecule type" value="Genomic_DNA"/>
</dbReference>
<gene>
    <name evidence="2" type="ORF">DPN68_03290</name>
</gene>
<reference evidence="2 3" key="1">
    <citation type="submission" date="2018-06" db="EMBL/GenBank/DDBJ databases">
        <title>Flavobacterium tibetense sp. nov., isolated from a wetland YonghuCo on Tibetan Plateau.</title>
        <authorList>
            <person name="Xing P."/>
            <person name="Phurbu D."/>
            <person name="Lu H."/>
        </authorList>
    </citation>
    <scope>NUCLEOTIDE SEQUENCE [LARGE SCALE GENOMIC DNA]</scope>
    <source>
        <strain evidence="2 3">YH5</strain>
    </source>
</reference>
<accession>A0A365P3R4</accession>
<evidence type="ECO:0000313" key="2">
    <source>
        <dbReference type="EMBL" id="RBA29201.1"/>
    </source>
</evidence>
<proteinExistence type="predicted"/>
<dbReference type="OrthoDB" id="9810515at2"/>
<dbReference type="InterPro" id="IPR036514">
    <property type="entry name" value="SGNH_hydro_sf"/>
</dbReference>
<feature type="transmembrane region" description="Helical" evidence="1">
    <location>
        <begin position="6"/>
        <end position="24"/>
    </location>
</feature>
<name>A0A365P3R4_9FLAO</name>
<dbReference type="AlphaFoldDB" id="A0A365P3R4"/>
<evidence type="ECO:0000313" key="3">
    <source>
        <dbReference type="Proteomes" id="UP000253319"/>
    </source>
</evidence>
<dbReference type="Gene3D" id="3.40.50.1110">
    <property type="entry name" value="SGNH hydrolase"/>
    <property type="match status" value="1"/>
</dbReference>
<sequence>MNTSKYFFQALVVTVLAAVSFIGFKSVLPKKIFSETGLPSKNVVVDSLLLDALNDADALVTNDTIANEKIHFTKIDGIQFPTETFEDFKGFQYLVPFYEKLLQLETEQKGKVRIAYFGDSMTDGDMIVQDFRTLFQQKFGGKGVGFVNITSESAASRSSLVHEFSPNWKTQSYLKIKSPSHPFGVNGHVFYANDSLNAAWVKFKANKIRFATELNEPTLFYGRSKNKEGKIKAVIGTDTISKKLNPNQKLNLLKIVDANPAAMKVYFKEADSIPIYGFNFDDGKGVHVDNFSSRGNSGLPLSTFNVDLMHDFQEQLSYDLIILHYGTNVLNYGSLNYNWYEKRMKKTVEHLKACFPSVTILVVSTADKATKYDLEMKTDSAVVPLTTAQKRYAIASESGFVNLFTLMGGDGSMIQWVEETPAKANKDYTHFNFRGAKEVANMLYNQINEGYQQYKVLRSKRKIKPKVTAKKDSVSFTKDSVHEE</sequence>
<dbReference type="Gene3D" id="2.60.120.1360">
    <property type="match status" value="1"/>
</dbReference>
<dbReference type="GO" id="GO:0016788">
    <property type="term" value="F:hydrolase activity, acting on ester bonds"/>
    <property type="evidence" value="ECO:0007669"/>
    <property type="project" value="UniProtKB-ARBA"/>
</dbReference>
<dbReference type="Proteomes" id="UP000253319">
    <property type="component" value="Unassembled WGS sequence"/>
</dbReference>
<evidence type="ECO:0000256" key="1">
    <source>
        <dbReference type="SAM" id="Phobius"/>
    </source>
</evidence>
<dbReference type="SUPFAM" id="SSF52266">
    <property type="entry name" value="SGNH hydrolase"/>
    <property type="match status" value="1"/>
</dbReference>
<keyword evidence="1" id="KW-0812">Transmembrane</keyword>
<comment type="caution">
    <text evidence="2">The sequence shown here is derived from an EMBL/GenBank/DDBJ whole genome shotgun (WGS) entry which is preliminary data.</text>
</comment>
<keyword evidence="1" id="KW-0472">Membrane</keyword>
<evidence type="ECO:0008006" key="4">
    <source>
        <dbReference type="Google" id="ProtNLM"/>
    </source>
</evidence>
<keyword evidence="1" id="KW-1133">Transmembrane helix</keyword>
<dbReference type="RefSeq" id="WP_113988169.1">
    <property type="nucleotide sequence ID" value="NZ_QLST01000003.1"/>
</dbReference>